<dbReference type="KEGG" id="mrtj:KHC33_09930"/>
<proteinExistence type="predicted"/>
<dbReference type="InterPro" id="IPR012337">
    <property type="entry name" value="RNaseH-like_sf"/>
</dbReference>
<dbReference type="PANTHER" id="PTHR34614">
    <property type="match status" value="1"/>
</dbReference>
<organism evidence="5 6">
    <name type="scientific">Methanospirillum purgamenti</name>
    <dbReference type="NCBI Taxonomy" id="2834276"/>
    <lineage>
        <taxon>Archaea</taxon>
        <taxon>Methanobacteriati</taxon>
        <taxon>Methanobacteriota</taxon>
        <taxon>Stenosarchaea group</taxon>
        <taxon>Methanomicrobia</taxon>
        <taxon>Methanomicrobiales</taxon>
        <taxon>Methanospirillaceae</taxon>
        <taxon>Methanospirillum</taxon>
    </lineage>
</organism>
<dbReference type="KEGG" id="mrtj:KHC33_13420"/>
<dbReference type="PANTHER" id="PTHR34614:SF2">
    <property type="entry name" value="TRANSPOSASE IS4-LIKE DOMAIN-CONTAINING PROTEIN"/>
    <property type="match status" value="1"/>
</dbReference>
<dbReference type="InterPro" id="IPR047654">
    <property type="entry name" value="IS1634_transpos"/>
</dbReference>
<dbReference type="GO" id="GO:0004803">
    <property type="term" value="F:transposase activity"/>
    <property type="evidence" value="ECO:0007669"/>
    <property type="project" value="InterPro"/>
</dbReference>
<dbReference type="RefSeq" id="WP_214418500.1">
    <property type="nucleotide sequence ID" value="NZ_CP075546.1"/>
</dbReference>
<dbReference type="Proteomes" id="UP000680656">
    <property type="component" value="Chromosome"/>
</dbReference>
<dbReference type="InterPro" id="IPR025457">
    <property type="entry name" value="DUF4277"/>
</dbReference>
<name>A0A8E7AZG1_9EURY</name>
<dbReference type="InterPro" id="IPR002559">
    <property type="entry name" value="Transposase_11"/>
</dbReference>
<dbReference type="Pfam" id="PF01609">
    <property type="entry name" value="DDE_Tnp_1"/>
    <property type="match status" value="1"/>
</dbReference>
<evidence type="ECO:0000256" key="1">
    <source>
        <dbReference type="SAM" id="Phobius"/>
    </source>
</evidence>
<accession>A0A8E7AZG1</accession>
<feature type="domain" description="Transposase IS4-like" evidence="2">
    <location>
        <begin position="166"/>
        <end position="456"/>
    </location>
</feature>
<keyword evidence="1" id="KW-0812">Transmembrane</keyword>
<protein>
    <submittedName>
        <fullName evidence="5">IS1634 family transposase</fullName>
    </submittedName>
</protein>
<dbReference type="SUPFAM" id="SSF53098">
    <property type="entry name" value="Ribonuclease H-like"/>
    <property type="match status" value="1"/>
</dbReference>
<dbReference type="Pfam" id="PF14104">
    <property type="entry name" value="DUF4277"/>
    <property type="match status" value="1"/>
</dbReference>
<keyword evidence="1" id="KW-1133">Transmembrane helix</keyword>
<evidence type="ECO:0000313" key="5">
    <source>
        <dbReference type="EMBL" id="QVV88316.1"/>
    </source>
</evidence>
<evidence type="ECO:0000313" key="4">
    <source>
        <dbReference type="EMBL" id="QVV87680.1"/>
    </source>
</evidence>
<evidence type="ECO:0000259" key="2">
    <source>
        <dbReference type="Pfam" id="PF01609"/>
    </source>
</evidence>
<dbReference type="EMBL" id="CP075546">
    <property type="protein sequence ID" value="QVV87680.1"/>
    <property type="molecule type" value="Genomic_DNA"/>
</dbReference>
<gene>
    <name evidence="4" type="ORF">KHC33_09930</name>
    <name evidence="5" type="ORF">KHC33_13420</name>
</gene>
<keyword evidence="6" id="KW-1185">Reference proteome</keyword>
<dbReference type="GeneID" id="65098202"/>
<evidence type="ECO:0000313" key="6">
    <source>
        <dbReference type="Proteomes" id="UP000680656"/>
    </source>
</evidence>
<dbReference type="GO" id="GO:0006313">
    <property type="term" value="P:DNA transposition"/>
    <property type="evidence" value="ECO:0007669"/>
    <property type="project" value="InterPro"/>
</dbReference>
<feature type="transmembrane region" description="Helical" evidence="1">
    <location>
        <begin position="445"/>
        <end position="462"/>
    </location>
</feature>
<sequence>MDFDDIFVSDSDRTIGHLGLVAGSYDELNIGQIIDNFIPKTGPHHLTHGDIVKAMVINGLGYIERRLYLFPAFFTDISLTRLFNKEITPIQLNDDLLGRTLDAIHAFGETEMFNHIVSECLERDQFAINLVNNDTTNFSVHGNYDSDSNTEEIEITHGHPKDGRWDLKRFALGMATNQHGIPLLLQTFSGNESDKKALLEIITKVKKNLNVAEKVIHVADSAFYTEENLQTLGFHTFWISRVPLTISEAESLRKTSESFTSCEDSRYSYYCSSSNYAGVRQNWIVFHSSEQQRKKEKDFDKKVEKELIRAQKSLKHLACKRFACEPDARSAAAEWVSKHPWVIFDTCSIKQVHERLEKKRGRPGKDETLILKYVIEADISLNFTELEKEKSILGRFIIATNDLDLDPETTLNYYKGQSQVEKGFRFLKDKTFRVSDVFLKNTGRIQALAMIMVLCLYVYAVTEYKLRKSLKETNETVPSQTGKPTQKPTLRWIFFLFRRVRELSLRIEGRIVTKVLNLDKTIRKIIRLLGTHHEKYYFT</sequence>
<reference evidence="5 6" key="1">
    <citation type="submission" date="2021-05" db="EMBL/GenBank/DDBJ databases">
        <title>A novel Methanospirillum isolate from a pyrite-forming mixed culture.</title>
        <authorList>
            <person name="Bunk B."/>
            <person name="Sproer C."/>
            <person name="Spring S."/>
            <person name="Pester M."/>
        </authorList>
    </citation>
    <scope>NUCLEOTIDE SEQUENCE [LARGE SCALE GENOMIC DNA]</scope>
    <source>
        <strain evidence="5 6">J.3.6.1-F.2.7.3</strain>
    </source>
</reference>
<feature type="domain" description="DUF4277" evidence="3">
    <location>
        <begin position="13"/>
        <end position="117"/>
    </location>
</feature>
<dbReference type="NCBIfam" id="NF033559">
    <property type="entry name" value="transpos_IS1634"/>
    <property type="match status" value="1"/>
</dbReference>
<dbReference type="AlphaFoldDB" id="A0A8E7AZG1"/>
<dbReference type="EMBL" id="CP075546">
    <property type="protein sequence ID" value="QVV88316.1"/>
    <property type="molecule type" value="Genomic_DNA"/>
</dbReference>
<keyword evidence="1" id="KW-0472">Membrane</keyword>
<dbReference type="GO" id="GO:0003677">
    <property type="term" value="F:DNA binding"/>
    <property type="evidence" value="ECO:0007669"/>
    <property type="project" value="InterPro"/>
</dbReference>
<evidence type="ECO:0000259" key="3">
    <source>
        <dbReference type="Pfam" id="PF14104"/>
    </source>
</evidence>